<protein>
    <submittedName>
        <fullName evidence="1">CxxC motif-containing protein</fullName>
    </submittedName>
</protein>
<gene>
    <name evidence="1" type="ORF">SAMN04488588_1748</name>
</gene>
<reference evidence="1 2" key="1">
    <citation type="submission" date="2016-10" db="EMBL/GenBank/DDBJ databases">
        <authorList>
            <person name="de Groot N.N."/>
        </authorList>
    </citation>
    <scope>NUCLEOTIDE SEQUENCE [LARGE SCALE GENOMIC DNA]</scope>
    <source>
        <strain evidence="1 2">WG14</strain>
    </source>
</reference>
<accession>A0A1G6P7J8</accession>
<dbReference type="STRING" id="28234.SAMN04488588_1748"/>
<proteinExistence type="predicted"/>
<organism evidence="1 2">
    <name type="scientific">Geotoga petraea</name>
    <dbReference type="NCBI Taxonomy" id="28234"/>
    <lineage>
        <taxon>Bacteria</taxon>
        <taxon>Thermotogati</taxon>
        <taxon>Thermotogota</taxon>
        <taxon>Thermotogae</taxon>
        <taxon>Petrotogales</taxon>
        <taxon>Petrotogaceae</taxon>
        <taxon>Geotoga</taxon>
    </lineage>
</organism>
<dbReference type="EMBL" id="FMYV01000007">
    <property type="protein sequence ID" value="SDC76069.1"/>
    <property type="molecule type" value="Genomic_DNA"/>
</dbReference>
<dbReference type="InterPro" id="IPR012460">
    <property type="entry name" value="DUF1667"/>
</dbReference>
<name>A0A1G6P7J8_9BACT</name>
<evidence type="ECO:0000313" key="1">
    <source>
        <dbReference type="EMBL" id="SDC76069.1"/>
    </source>
</evidence>
<dbReference type="PANTHER" id="PTHR39450:SF1">
    <property type="entry name" value="DUF1667 DOMAIN-CONTAINING PROTEIN"/>
    <property type="match status" value="1"/>
</dbReference>
<sequence>MSTVKELTCVVCPVGCKIKITHDGEKIESVEGYRCDRGYNYAVQEIKNPLRTLVTSVKVNNGNYPLASVRSSKEVPLNKINDLMDIIKNTKVDAPVKKGDVIIKNPLDLGADIIATRSVEKI</sequence>
<dbReference type="Gene3D" id="3.10.530.10">
    <property type="entry name" value="CPE0013-like"/>
    <property type="match status" value="1"/>
</dbReference>
<keyword evidence="2" id="KW-1185">Reference proteome</keyword>
<dbReference type="Pfam" id="PF07892">
    <property type="entry name" value="DUF1667"/>
    <property type="match status" value="1"/>
</dbReference>
<dbReference type="Proteomes" id="UP000199322">
    <property type="component" value="Unassembled WGS sequence"/>
</dbReference>
<dbReference type="RefSeq" id="WP_091404903.1">
    <property type="nucleotide sequence ID" value="NZ_FMYV01000007.1"/>
</dbReference>
<dbReference type="SUPFAM" id="SSF160148">
    <property type="entry name" value="CPE0013-like"/>
    <property type="match status" value="1"/>
</dbReference>
<dbReference type="AlphaFoldDB" id="A0A1G6P7J8"/>
<dbReference type="SUPFAM" id="SSF53706">
    <property type="entry name" value="Formate dehydrogenase/DMSO reductase, domains 1-3"/>
    <property type="match status" value="1"/>
</dbReference>
<evidence type="ECO:0000313" key="2">
    <source>
        <dbReference type="Proteomes" id="UP000199322"/>
    </source>
</evidence>
<dbReference type="PANTHER" id="PTHR39450">
    <property type="entry name" value="MOLYBDOPTERIN OXIDOREDUCTASE, 4FE-4S CLUSTER-BINDING SUBUNIT"/>
    <property type="match status" value="1"/>
</dbReference>
<dbReference type="InterPro" id="IPR036593">
    <property type="entry name" value="CPE0013-like_sf"/>
</dbReference>